<evidence type="ECO:0000256" key="5">
    <source>
        <dbReference type="ARBA" id="ARBA00022692"/>
    </source>
</evidence>
<evidence type="ECO:0000256" key="6">
    <source>
        <dbReference type="ARBA" id="ARBA00022989"/>
    </source>
</evidence>
<evidence type="ECO:0000256" key="4">
    <source>
        <dbReference type="ARBA" id="ARBA00022475"/>
    </source>
</evidence>
<keyword evidence="5 8" id="KW-0812">Transmembrane</keyword>
<comment type="similarity">
    <text evidence="2 8">Belongs to the major facilitator superfamily. Bcr/CmlA family.</text>
</comment>
<feature type="transmembrane region" description="Helical" evidence="8">
    <location>
        <begin position="216"/>
        <end position="242"/>
    </location>
</feature>
<dbReference type="InterPro" id="IPR004812">
    <property type="entry name" value="Efflux_drug-R_Bcr/CmlA"/>
</dbReference>
<feature type="transmembrane region" description="Helical" evidence="8">
    <location>
        <begin position="54"/>
        <end position="75"/>
    </location>
</feature>
<feature type="domain" description="Major facilitator superfamily (MFS) profile" evidence="9">
    <location>
        <begin position="20"/>
        <end position="402"/>
    </location>
</feature>
<evidence type="ECO:0000256" key="8">
    <source>
        <dbReference type="RuleBase" id="RU365088"/>
    </source>
</evidence>
<feature type="transmembrane region" description="Helical" evidence="8">
    <location>
        <begin position="349"/>
        <end position="370"/>
    </location>
</feature>
<dbReference type="AlphaFoldDB" id="A0A9X2T2Y6"/>
<dbReference type="RefSeq" id="WP_258733570.1">
    <property type="nucleotide sequence ID" value="NZ_JANTHZ010000006.1"/>
</dbReference>
<reference evidence="10" key="1">
    <citation type="submission" date="2022-08" db="EMBL/GenBank/DDBJ databases">
        <authorList>
            <person name="Li F."/>
        </authorList>
    </citation>
    <scope>NUCLEOTIDE SEQUENCE</scope>
    <source>
        <strain evidence="10">MQZ15Z-1</strain>
    </source>
</reference>
<dbReference type="CDD" id="cd17320">
    <property type="entry name" value="MFS_MdfA_MDR_like"/>
    <property type="match status" value="1"/>
</dbReference>
<feature type="transmembrane region" description="Helical" evidence="8">
    <location>
        <begin position="262"/>
        <end position="281"/>
    </location>
</feature>
<dbReference type="GO" id="GO:0005886">
    <property type="term" value="C:plasma membrane"/>
    <property type="evidence" value="ECO:0007669"/>
    <property type="project" value="UniProtKB-SubCell"/>
</dbReference>
<dbReference type="NCBIfam" id="TIGR00710">
    <property type="entry name" value="efflux_Bcr_CflA"/>
    <property type="match status" value="1"/>
</dbReference>
<accession>A0A9X2T2Y6</accession>
<evidence type="ECO:0000256" key="3">
    <source>
        <dbReference type="ARBA" id="ARBA00022448"/>
    </source>
</evidence>
<name>A0A9X2T2Y6_9HYPH</name>
<dbReference type="GO" id="GO:1990961">
    <property type="term" value="P:xenobiotic detoxification by transmembrane export across the plasma membrane"/>
    <property type="evidence" value="ECO:0007669"/>
    <property type="project" value="InterPro"/>
</dbReference>
<dbReference type="GO" id="GO:0042910">
    <property type="term" value="F:xenobiotic transmembrane transporter activity"/>
    <property type="evidence" value="ECO:0007669"/>
    <property type="project" value="InterPro"/>
</dbReference>
<gene>
    <name evidence="10" type="ORF">NVS89_15030</name>
</gene>
<feature type="transmembrane region" description="Helical" evidence="8">
    <location>
        <begin position="176"/>
        <end position="195"/>
    </location>
</feature>
<keyword evidence="7 8" id="KW-0472">Membrane</keyword>
<evidence type="ECO:0000256" key="7">
    <source>
        <dbReference type="ARBA" id="ARBA00023136"/>
    </source>
</evidence>
<dbReference type="PANTHER" id="PTHR23502:SF132">
    <property type="entry name" value="POLYAMINE TRANSPORTER 2-RELATED"/>
    <property type="match status" value="1"/>
</dbReference>
<evidence type="ECO:0000313" key="10">
    <source>
        <dbReference type="EMBL" id="MCS0496417.1"/>
    </source>
</evidence>
<comment type="caution">
    <text evidence="10">The sequence shown here is derived from an EMBL/GenBank/DDBJ whole genome shotgun (WGS) entry which is preliminary data.</text>
</comment>
<evidence type="ECO:0000256" key="2">
    <source>
        <dbReference type="ARBA" id="ARBA00006236"/>
    </source>
</evidence>
<feature type="transmembrane region" description="Helical" evidence="8">
    <location>
        <begin position="293"/>
        <end position="310"/>
    </location>
</feature>
<protein>
    <recommendedName>
        <fullName evidence="8">Bcr/CflA family efflux transporter</fullName>
    </recommendedName>
</protein>
<keyword evidence="8" id="KW-0997">Cell inner membrane</keyword>
<feature type="transmembrane region" description="Helical" evidence="8">
    <location>
        <begin position="382"/>
        <end position="400"/>
    </location>
</feature>
<dbReference type="Proteomes" id="UP001151088">
    <property type="component" value="Unassembled WGS sequence"/>
</dbReference>
<dbReference type="PROSITE" id="PS50850">
    <property type="entry name" value="MFS"/>
    <property type="match status" value="1"/>
</dbReference>
<comment type="subcellular location">
    <subcellularLocation>
        <location evidence="8">Cell inner membrane</location>
        <topology evidence="8">Multi-pass membrane protein</topology>
    </subcellularLocation>
    <subcellularLocation>
        <location evidence="1">Cell membrane</location>
        <topology evidence="1">Multi-pass membrane protein</topology>
    </subcellularLocation>
</comment>
<feature type="transmembrane region" description="Helical" evidence="8">
    <location>
        <begin position="114"/>
        <end position="133"/>
    </location>
</feature>
<dbReference type="PANTHER" id="PTHR23502">
    <property type="entry name" value="MAJOR FACILITATOR SUPERFAMILY"/>
    <property type="match status" value="1"/>
</dbReference>
<feature type="transmembrane region" description="Helical" evidence="8">
    <location>
        <begin position="87"/>
        <end position="108"/>
    </location>
</feature>
<keyword evidence="3 8" id="KW-0813">Transport</keyword>
<proteinExistence type="inferred from homology"/>
<keyword evidence="4" id="KW-1003">Cell membrane</keyword>
<feature type="transmembrane region" description="Helical" evidence="8">
    <location>
        <begin position="20"/>
        <end position="42"/>
    </location>
</feature>
<feature type="transmembrane region" description="Helical" evidence="8">
    <location>
        <begin position="145"/>
        <end position="170"/>
    </location>
</feature>
<dbReference type="InterPro" id="IPR036259">
    <property type="entry name" value="MFS_trans_sf"/>
</dbReference>
<dbReference type="InterPro" id="IPR011701">
    <property type="entry name" value="MFS"/>
</dbReference>
<keyword evidence="6 8" id="KW-1133">Transmembrane helix</keyword>
<evidence type="ECO:0000256" key="1">
    <source>
        <dbReference type="ARBA" id="ARBA00004651"/>
    </source>
</evidence>
<dbReference type="Gene3D" id="1.20.1720.10">
    <property type="entry name" value="Multidrug resistance protein D"/>
    <property type="match status" value="1"/>
</dbReference>
<dbReference type="Pfam" id="PF07690">
    <property type="entry name" value="MFS_1"/>
    <property type="match status" value="1"/>
</dbReference>
<evidence type="ECO:0000259" key="9">
    <source>
        <dbReference type="PROSITE" id="PS50850"/>
    </source>
</evidence>
<dbReference type="SUPFAM" id="SSF103473">
    <property type="entry name" value="MFS general substrate transporter"/>
    <property type="match status" value="1"/>
</dbReference>
<evidence type="ECO:0000313" key="11">
    <source>
        <dbReference type="Proteomes" id="UP001151088"/>
    </source>
</evidence>
<sequence length="426" mass="45508">MTTVAPTPESPHPGMGFRQFVIFVAMMMATNALAIDSMLPALPSIGVDLGIDTANHIQLVITAYLLGFGAAQIIYGTLADRYGRRPVLLFGLSLYTVASLGAVFAGTFETMLTVRILQGVGAAAIRILAITIVRDCYAGRQMARVMSLVFIVFLAVPIVAPSVGQLIVLFAPWRGIFLVLCLMGAVLITWTLLRLPETLHPEDRSPLSMAGIRHAFGVVFSNRVTVGYMLAMTMAMGCLFSFVSSAEQIFTDTFQLGPTFTLIFAGIACSMGLSSLVNARIVERLGMRRVSHAALIGFLLTALLHAWIVLAGGENLITFSLIQAGMMFFFGLMVSNFNAMAMEPVGHVAGTASSSLGFVSTVGGALLSFLVGQSFDGTTLPLTVGFALLSFFALCFVLIAERGRLFHAHGAAGLGHPHHAEEMMEE</sequence>
<dbReference type="EMBL" id="JANTHZ010000006">
    <property type="protein sequence ID" value="MCS0496417.1"/>
    <property type="molecule type" value="Genomic_DNA"/>
</dbReference>
<dbReference type="InterPro" id="IPR020846">
    <property type="entry name" value="MFS_dom"/>
</dbReference>
<organism evidence="10 11">
    <name type="scientific">Ancylobacter mangrovi</name>
    <dbReference type="NCBI Taxonomy" id="2972472"/>
    <lineage>
        <taxon>Bacteria</taxon>
        <taxon>Pseudomonadati</taxon>
        <taxon>Pseudomonadota</taxon>
        <taxon>Alphaproteobacteria</taxon>
        <taxon>Hyphomicrobiales</taxon>
        <taxon>Xanthobacteraceae</taxon>
        <taxon>Ancylobacter</taxon>
    </lineage>
</organism>
<keyword evidence="11" id="KW-1185">Reference proteome</keyword>
<feature type="transmembrane region" description="Helical" evidence="8">
    <location>
        <begin position="316"/>
        <end position="337"/>
    </location>
</feature>